<evidence type="ECO:0000256" key="4">
    <source>
        <dbReference type="SAM" id="MobiDB-lite"/>
    </source>
</evidence>
<dbReference type="SUPFAM" id="SSF55874">
    <property type="entry name" value="ATPase domain of HSP90 chaperone/DNA topoisomerase II/histidine kinase"/>
    <property type="match status" value="1"/>
</dbReference>
<dbReference type="Gene3D" id="1.20.5.1930">
    <property type="match status" value="1"/>
</dbReference>
<feature type="transmembrane region" description="Helical" evidence="5">
    <location>
        <begin position="20"/>
        <end position="41"/>
    </location>
</feature>
<dbReference type="InterPro" id="IPR036890">
    <property type="entry name" value="HATPase_C_sf"/>
</dbReference>
<protein>
    <submittedName>
        <fullName evidence="7">Histidine kinase</fullName>
    </submittedName>
</protein>
<evidence type="ECO:0000256" key="5">
    <source>
        <dbReference type="SAM" id="Phobius"/>
    </source>
</evidence>
<keyword evidence="3" id="KW-0902">Two-component regulatory system</keyword>
<name>A0ABY7ZKJ8_9ACTN</name>
<organism evidence="7 8">
    <name type="scientific">Micromonospora cathayae</name>
    <dbReference type="NCBI Taxonomy" id="3028804"/>
    <lineage>
        <taxon>Bacteria</taxon>
        <taxon>Bacillati</taxon>
        <taxon>Actinomycetota</taxon>
        <taxon>Actinomycetes</taxon>
        <taxon>Micromonosporales</taxon>
        <taxon>Micromonosporaceae</taxon>
        <taxon>Micromonospora</taxon>
    </lineage>
</organism>
<feature type="transmembrane region" description="Helical" evidence="5">
    <location>
        <begin position="85"/>
        <end position="104"/>
    </location>
</feature>
<evidence type="ECO:0000256" key="1">
    <source>
        <dbReference type="ARBA" id="ARBA00022679"/>
    </source>
</evidence>
<keyword evidence="5" id="KW-0472">Membrane</keyword>
<feature type="compositionally biased region" description="Basic and acidic residues" evidence="4">
    <location>
        <begin position="388"/>
        <end position="402"/>
    </location>
</feature>
<keyword evidence="2 7" id="KW-0418">Kinase</keyword>
<evidence type="ECO:0000256" key="2">
    <source>
        <dbReference type="ARBA" id="ARBA00022777"/>
    </source>
</evidence>
<dbReference type="InterPro" id="IPR050482">
    <property type="entry name" value="Sensor_HK_TwoCompSys"/>
</dbReference>
<accession>A0ABY7ZKJ8</accession>
<feature type="domain" description="Signal transduction histidine kinase subgroup 3 dimerisation and phosphoacceptor" evidence="6">
    <location>
        <begin position="205"/>
        <end position="271"/>
    </location>
</feature>
<evidence type="ECO:0000259" key="6">
    <source>
        <dbReference type="Pfam" id="PF07730"/>
    </source>
</evidence>
<sequence>MPTDPTTADPDRWLRRARTVTLLSLASGLWASLFLPGVGLLREPDPLRLVAGAVGIVLFAATQGAAVHAAVTPWLADRVRRRRRLAFVGAAVLSVPLVAPLAAAPPSATTGPGWPSWAWLGASVVGTAPLLGPVRALLPVTAVTVAVAAGVATWTGGSVGRQVAVAGGVGLGIAAVNGLQFWFWDLLVRVRQGQEARDRLAAAEERLRLARDVHDVLGHALTVIALKAELAARLAPVDAVRAGREADEVRRLAAAALTEVREAVHGYRAVDLADQVEAVGQVLRSCGVRPTVVLPDGDLPPGSAVPFAAVLREASTNVLRHSRAGWCRIEVTVTGGTARMTVANDGVVSGGRTSTGGPASSARTPTGGPASGGRTVAGGPHRLGSVDGPHRLDSGGGPDRRGHGLTGLAERLATVGGSLAVRHTDDVFTVEATVPVAAA</sequence>
<evidence type="ECO:0000256" key="3">
    <source>
        <dbReference type="ARBA" id="ARBA00023012"/>
    </source>
</evidence>
<keyword evidence="5" id="KW-0812">Transmembrane</keyword>
<keyword evidence="8" id="KW-1185">Reference proteome</keyword>
<dbReference type="Pfam" id="PF07730">
    <property type="entry name" value="HisKA_3"/>
    <property type="match status" value="1"/>
</dbReference>
<reference evidence="7 8" key="1">
    <citation type="submission" date="2023-02" db="EMBL/GenBank/DDBJ databases">
        <authorList>
            <person name="Mo P."/>
        </authorList>
    </citation>
    <scope>NUCLEOTIDE SEQUENCE [LARGE SCALE GENOMIC DNA]</scope>
    <source>
        <strain evidence="7 8">HUAS 3</strain>
    </source>
</reference>
<dbReference type="InterPro" id="IPR011712">
    <property type="entry name" value="Sig_transdc_His_kin_sub3_dim/P"/>
</dbReference>
<gene>
    <name evidence="7" type="ORF">PVK37_21565</name>
</gene>
<dbReference type="RefSeq" id="WP_275029435.1">
    <property type="nucleotide sequence ID" value="NZ_CP118615.1"/>
</dbReference>
<evidence type="ECO:0000313" key="7">
    <source>
        <dbReference type="EMBL" id="WDZ83043.1"/>
    </source>
</evidence>
<feature type="transmembrane region" description="Helical" evidence="5">
    <location>
        <begin position="137"/>
        <end position="157"/>
    </location>
</feature>
<dbReference type="PANTHER" id="PTHR24421">
    <property type="entry name" value="NITRATE/NITRITE SENSOR PROTEIN NARX-RELATED"/>
    <property type="match status" value="1"/>
</dbReference>
<evidence type="ECO:0000313" key="8">
    <source>
        <dbReference type="Proteomes" id="UP001219605"/>
    </source>
</evidence>
<dbReference type="Proteomes" id="UP001219605">
    <property type="component" value="Chromosome"/>
</dbReference>
<dbReference type="PANTHER" id="PTHR24421:SF63">
    <property type="entry name" value="SENSOR HISTIDINE KINASE DESK"/>
    <property type="match status" value="1"/>
</dbReference>
<dbReference type="GO" id="GO:0016301">
    <property type="term" value="F:kinase activity"/>
    <property type="evidence" value="ECO:0007669"/>
    <property type="project" value="UniProtKB-KW"/>
</dbReference>
<dbReference type="Gene3D" id="3.30.565.10">
    <property type="entry name" value="Histidine kinase-like ATPase, C-terminal domain"/>
    <property type="match status" value="1"/>
</dbReference>
<feature type="transmembrane region" description="Helical" evidence="5">
    <location>
        <begin position="163"/>
        <end position="184"/>
    </location>
</feature>
<dbReference type="EMBL" id="CP118615">
    <property type="protein sequence ID" value="WDZ83043.1"/>
    <property type="molecule type" value="Genomic_DNA"/>
</dbReference>
<keyword evidence="5" id="KW-1133">Transmembrane helix</keyword>
<feature type="transmembrane region" description="Helical" evidence="5">
    <location>
        <begin position="53"/>
        <end position="76"/>
    </location>
</feature>
<proteinExistence type="predicted"/>
<feature type="compositionally biased region" description="Low complexity" evidence="4">
    <location>
        <begin position="346"/>
        <end position="357"/>
    </location>
</feature>
<keyword evidence="1" id="KW-0808">Transferase</keyword>
<feature type="region of interest" description="Disordered" evidence="4">
    <location>
        <begin position="344"/>
        <end position="405"/>
    </location>
</feature>